<dbReference type="KEGG" id="pms:KNP414_05147"/>
<dbReference type="InterPro" id="IPR036868">
    <property type="entry name" value="TusA-like_sf"/>
</dbReference>
<dbReference type="AlphaFoldDB" id="F8F9I2"/>
<accession>F8F9I2</accession>
<protein>
    <recommendedName>
        <fullName evidence="2">DUF2249 domain-containing protein</fullName>
    </recommendedName>
</protein>
<dbReference type="RefSeq" id="WP_013918824.1">
    <property type="nucleotide sequence ID" value="NC_015690.1"/>
</dbReference>
<dbReference type="Proteomes" id="UP000006620">
    <property type="component" value="Chromosome"/>
</dbReference>
<reference evidence="3 4" key="2">
    <citation type="journal article" date="2013" name="Genome Announc.">
        <title>Genome Sequence of Growth-Improving Paenibacillus mucilaginosus Strain KNP414.</title>
        <authorList>
            <person name="Lu J.J."/>
            <person name="Wang J.F."/>
            <person name="Hu X.F."/>
        </authorList>
    </citation>
    <scope>NUCLEOTIDE SEQUENCE [LARGE SCALE GENOMIC DNA]</scope>
    <source>
        <strain evidence="3 4">KNP414</strain>
    </source>
</reference>
<evidence type="ECO:0000256" key="1">
    <source>
        <dbReference type="SAM" id="MobiDB-lite"/>
    </source>
</evidence>
<proteinExistence type="predicted"/>
<feature type="domain" description="DUF2249" evidence="2">
    <location>
        <begin position="137"/>
        <end position="201"/>
    </location>
</feature>
<dbReference type="InterPro" id="IPR018720">
    <property type="entry name" value="DUF2249"/>
</dbReference>
<dbReference type="Gene3D" id="3.30.110.40">
    <property type="entry name" value="TusA-like domain"/>
    <property type="match status" value="1"/>
</dbReference>
<dbReference type="CDD" id="cd00291">
    <property type="entry name" value="SirA_YedF_YeeD"/>
    <property type="match status" value="1"/>
</dbReference>
<feature type="compositionally biased region" description="Low complexity" evidence="1">
    <location>
        <begin position="121"/>
        <end position="130"/>
    </location>
</feature>
<dbReference type="HOGENOM" id="CLU_122348_0_0_9"/>
<dbReference type="SUPFAM" id="SSF64307">
    <property type="entry name" value="SirA-like"/>
    <property type="match status" value="1"/>
</dbReference>
<sequence length="205" mass="22878">MSMQENVRQLDVRPQLHRKLDPFQLIMKTVRELGREEMLLLHATLKPVPLFGLMKLKGFASRTEQVGERYWITAFLHKSQDQARLAGLQLNRWAVPLLEDEGSAVETEEGTPASREGKAGGAARDQAMAADHGRADLDNRGLEPPQPMVRTLSALEHLAPGGTLTIHNDRTPVFLLEELHRLGYTYQSVTQADGSAIIWILKPAT</sequence>
<evidence type="ECO:0000259" key="2">
    <source>
        <dbReference type="Pfam" id="PF10006"/>
    </source>
</evidence>
<dbReference type="Pfam" id="PF10006">
    <property type="entry name" value="DUF2249"/>
    <property type="match status" value="1"/>
</dbReference>
<organism evidence="3 4">
    <name type="scientific">Paenibacillus mucilaginosus (strain KNP414)</name>
    <dbReference type="NCBI Taxonomy" id="1036673"/>
    <lineage>
        <taxon>Bacteria</taxon>
        <taxon>Bacillati</taxon>
        <taxon>Bacillota</taxon>
        <taxon>Bacilli</taxon>
        <taxon>Bacillales</taxon>
        <taxon>Paenibacillaceae</taxon>
        <taxon>Paenibacillus</taxon>
    </lineage>
</organism>
<reference evidence="4" key="1">
    <citation type="submission" date="2011-06" db="EMBL/GenBank/DDBJ databases">
        <title>Complete genome sequence of Paenibacillus mucilaginosus KNP414.</title>
        <authorList>
            <person name="Wang J."/>
            <person name="Hu S."/>
            <person name="Hu X."/>
            <person name="Zhang B."/>
            <person name="Dong D."/>
            <person name="Zhang S."/>
            <person name="Zhao K."/>
            <person name="Wu D."/>
        </authorList>
    </citation>
    <scope>NUCLEOTIDE SEQUENCE [LARGE SCALE GENOMIC DNA]</scope>
    <source>
        <strain evidence="4">KNP414</strain>
    </source>
</reference>
<evidence type="ECO:0000313" key="3">
    <source>
        <dbReference type="EMBL" id="AEI43671.1"/>
    </source>
</evidence>
<evidence type="ECO:0000313" key="4">
    <source>
        <dbReference type="Proteomes" id="UP000006620"/>
    </source>
</evidence>
<feature type="compositionally biased region" description="Basic and acidic residues" evidence="1">
    <location>
        <begin position="131"/>
        <end position="141"/>
    </location>
</feature>
<dbReference type="PATRIC" id="fig|1036673.3.peg.4762"/>
<gene>
    <name evidence="3" type="ordered locus">KNP414_05147</name>
</gene>
<name>F8F9I2_PAEMK</name>
<feature type="region of interest" description="Disordered" evidence="1">
    <location>
        <begin position="102"/>
        <end position="145"/>
    </location>
</feature>
<dbReference type="EMBL" id="CP002869">
    <property type="protein sequence ID" value="AEI43671.1"/>
    <property type="molecule type" value="Genomic_DNA"/>
</dbReference>